<organism evidence="1 2">
    <name type="scientific">Rhizophlyctis rosea</name>
    <dbReference type="NCBI Taxonomy" id="64517"/>
    <lineage>
        <taxon>Eukaryota</taxon>
        <taxon>Fungi</taxon>
        <taxon>Fungi incertae sedis</taxon>
        <taxon>Chytridiomycota</taxon>
        <taxon>Chytridiomycota incertae sedis</taxon>
        <taxon>Chytridiomycetes</taxon>
        <taxon>Rhizophlyctidales</taxon>
        <taxon>Rhizophlyctidaceae</taxon>
        <taxon>Rhizophlyctis</taxon>
    </lineage>
</organism>
<sequence>METSIDISEPISNRRIVRLRTDPQTLFINAANNAEVRLDPTGSLKKDVSGIDLLINPTGGIFNTPGVGVGLKVDVSGALSPDDSCLAKTTTGLEVMVSPDSPLRKEILGLDVALNPDMTLIKTLAGLGGNYKGEAPDITVAGNRIICNITATGKLQKVGSVISMVPEVEEAIDKVDNLADSLDDVTSKLDDAIGDITDMTGQIDNLANNLASVAENVMSTAAQMGTAAAAGAVGGGVSSGLALTAAGKMAQNGIQTLISQNAAKVIDGGLAAASLAGVLGGLLGALSEGGTEPVWGYSISQGYNWDQVKYPNKQTLPMTMGGQVTIRGGLGVDGAIYSSGDIHMQTNQKVATEAFVTGKNYLQLSHLTLFNQSSLQDQI</sequence>
<dbReference type="Proteomes" id="UP001212841">
    <property type="component" value="Unassembled WGS sequence"/>
</dbReference>
<reference evidence="1" key="1">
    <citation type="submission" date="2020-05" db="EMBL/GenBank/DDBJ databases">
        <title>Phylogenomic resolution of chytrid fungi.</title>
        <authorList>
            <person name="Stajich J.E."/>
            <person name="Amses K."/>
            <person name="Simmons R."/>
            <person name="Seto K."/>
            <person name="Myers J."/>
            <person name="Bonds A."/>
            <person name="Quandt C.A."/>
            <person name="Barry K."/>
            <person name="Liu P."/>
            <person name="Grigoriev I."/>
            <person name="Longcore J.E."/>
            <person name="James T.Y."/>
        </authorList>
    </citation>
    <scope>NUCLEOTIDE SEQUENCE</scope>
    <source>
        <strain evidence="1">JEL0318</strain>
    </source>
</reference>
<evidence type="ECO:0000313" key="2">
    <source>
        <dbReference type="Proteomes" id="UP001212841"/>
    </source>
</evidence>
<accession>A0AAD5S9P2</accession>
<protein>
    <submittedName>
        <fullName evidence="1">Uncharacterized protein</fullName>
    </submittedName>
</protein>
<dbReference type="EMBL" id="JADGJD010000803">
    <property type="protein sequence ID" value="KAJ3048368.1"/>
    <property type="molecule type" value="Genomic_DNA"/>
</dbReference>
<keyword evidence="2" id="KW-1185">Reference proteome</keyword>
<gene>
    <name evidence="1" type="ORF">HK097_010637</name>
</gene>
<proteinExistence type="predicted"/>
<name>A0AAD5S9P2_9FUNG</name>
<dbReference type="AlphaFoldDB" id="A0AAD5S9P2"/>
<comment type="caution">
    <text evidence="1">The sequence shown here is derived from an EMBL/GenBank/DDBJ whole genome shotgun (WGS) entry which is preliminary data.</text>
</comment>
<evidence type="ECO:0000313" key="1">
    <source>
        <dbReference type="EMBL" id="KAJ3048368.1"/>
    </source>
</evidence>